<evidence type="ECO:0000256" key="3">
    <source>
        <dbReference type="ARBA" id="ARBA00022692"/>
    </source>
</evidence>
<evidence type="ECO:0000256" key="8">
    <source>
        <dbReference type="SAM" id="Phobius"/>
    </source>
</evidence>
<gene>
    <name evidence="9" type="ORF">PCOR1329_LOCUS50333</name>
</gene>
<comment type="caution">
    <text evidence="9">The sequence shown here is derived from an EMBL/GenBank/DDBJ whole genome shotgun (WGS) entry which is preliminary data.</text>
</comment>
<evidence type="ECO:0000256" key="4">
    <source>
        <dbReference type="ARBA" id="ARBA00022989"/>
    </source>
</evidence>
<evidence type="ECO:0000256" key="6">
    <source>
        <dbReference type="ARBA" id="ARBA00023136"/>
    </source>
</evidence>
<feature type="transmembrane region" description="Helical" evidence="8">
    <location>
        <begin position="250"/>
        <end position="271"/>
    </location>
</feature>
<dbReference type="EMBL" id="CAUYUJ010016092">
    <property type="protein sequence ID" value="CAK0861756.1"/>
    <property type="molecule type" value="Genomic_DNA"/>
</dbReference>
<evidence type="ECO:0000313" key="9">
    <source>
        <dbReference type="EMBL" id="CAK0861756.1"/>
    </source>
</evidence>
<evidence type="ECO:0000313" key="10">
    <source>
        <dbReference type="Proteomes" id="UP001189429"/>
    </source>
</evidence>
<evidence type="ECO:0008006" key="11">
    <source>
        <dbReference type="Google" id="ProtNLM"/>
    </source>
</evidence>
<keyword evidence="3 8" id="KW-0812">Transmembrane</keyword>
<evidence type="ECO:0000256" key="7">
    <source>
        <dbReference type="SAM" id="MobiDB-lite"/>
    </source>
</evidence>
<dbReference type="PANTHER" id="PTHR33281:SF20">
    <property type="match status" value="1"/>
</dbReference>
<protein>
    <recommendedName>
        <fullName evidence="11">Bestrophin homolog</fullName>
    </recommendedName>
</protein>
<feature type="compositionally biased region" description="Polar residues" evidence="7">
    <location>
        <begin position="352"/>
        <end position="362"/>
    </location>
</feature>
<feature type="transmembrane region" description="Helical" evidence="8">
    <location>
        <begin position="55"/>
        <end position="71"/>
    </location>
</feature>
<accession>A0ABN9UR96</accession>
<organism evidence="9 10">
    <name type="scientific">Prorocentrum cordatum</name>
    <dbReference type="NCBI Taxonomy" id="2364126"/>
    <lineage>
        <taxon>Eukaryota</taxon>
        <taxon>Sar</taxon>
        <taxon>Alveolata</taxon>
        <taxon>Dinophyceae</taxon>
        <taxon>Prorocentrales</taxon>
        <taxon>Prorocentraceae</taxon>
        <taxon>Prorocentrum</taxon>
    </lineage>
</organism>
<feature type="transmembrane region" description="Helical" evidence="8">
    <location>
        <begin position="218"/>
        <end position="238"/>
    </location>
</feature>
<proteinExistence type="predicted"/>
<feature type="region of interest" description="Disordered" evidence="7">
    <location>
        <begin position="345"/>
        <end position="446"/>
    </location>
</feature>
<evidence type="ECO:0000256" key="5">
    <source>
        <dbReference type="ARBA" id="ARBA00023065"/>
    </source>
</evidence>
<dbReference type="Pfam" id="PF25539">
    <property type="entry name" value="Bestrophin_2"/>
    <property type="match status" value="1"/>
</dbReference>
<evidence type="ECO:0000256" key="2">
    <source>
        <dbReference type="ARBA" id="ARBA00022448"/>
    </source>
</evidence>
<keyword evidence="5" id="KW-0406">Ion transport</keyword>
<keyword evidence="6 8" id="KW-0472">Membrane</keyword>
<evidence type="ECO:0000256" key="1">
    <source>
        <dbReference type="ARBA" id="ARBA00004141"/>
    </source>
</evidence>
<keyword evidence="2" id="KW-0813">Transport</keyword>
<sequence length="446" mass="49326">MIAYDEGNWAIAFIFQLHGSVIPKALVWAVPAALMSGLLRLLIDDETVAGFEDMSSNGSSLSFVLGFLIVFRTQKAYDRWWSAGTALIEVRADWFNAYSALVAFGNQDPALREKLESWIHEVARYFSLLYGCALSQCSASSEMKLEFIDFSGVDTPHLRQLLATCDKCELVLQWIQRCIVEAAECELIKIAPPILTRVYNQLGGGFVKLARARQIKAFPIPFILAQMITSLMIIHWVSSSVVCAMSLRSVFTAMLVCFLGQMCFWGVHYIAVEMEGPYGGEANDLCLEDLQSDMNRSLLAITHPLARKTPSFEHDYEKPLATISLDLHLDFERMCAEFDESPKRTLHDSRFGDSSTRRSSGAVSKVAAEVRWRGSETAKHLKEAATWNGHADGGEPSGRDPKSCTCVPPTEPEPASDPSAGSGTTETVRQRAASSPPSRIRGTYSM</sequence>
<feature type="compositionally biased region" description="Basic and acidic residues" evidence="7">
    <location>
        <begin position="368"/>
        <end position="383"/>
    </location>
</feature>
<feature type="compositionally biased region" description="Polar residues" evidence="7">
    <location>
        <begin position="419"/>
        <end position="437"/>
    </location>
</feature>
<dbReference type="PANTHER" id="PTHR33281">
    <property type="entry name" value="UPF0187 PROTEIN YNEE"/>
    <property type="match status" value="1"/>
</dbReference>
<dbReference type="Proteomes" id="UP001189429">
    <property type="component" value="Unassembled WGS sequence"/>
</dbReference>
<name>A0ABN9UR96_9DINO</name>
<reference evidence="9" key="1">
    <citation type="submission" date="2023-10" db="EMBL/GenBank/DDBJ databases">
        <authorList>
            <person name="Chen Y."/>
            <person name="Shah S."/>
            <person name="Dougan E. K."/>
            <person name="Thang M."/>
            <person name="Chan C."/>
        </authorList>
    </citation>
    <scope>NUCLEOTIDE SEQUENCE [LARGE SCALE GENOMIC DNA]</scope>
</reference>
<keyword evidence="4 8" id="KW-1133">Transmembrane helix</keyword>
<comment type="subcellular location">
    <subcellularLocation>
        <location evidence="1">Membrane</location>
        <topology evidence="1">Multi-pass membrane protein</topology>
    </subcellularLocation>
</comment>
<keyword evidence="10" id="KW-1185">Reference proteome</keyword>
<dbReference type="InterPro" id="IPR044669">
    <property type="entry name" value="YneE/VCCN1/2-like"/>
</dbReference>